<evidence type="ECO:0000313" key="7">
    <source>
        <dbReference type="EMBL" id="RVU55386.1"/>
    </source>
</evidence>
<keyword evidence="2 5" id="KW-0690">Ribosome biogenesis</keyword>
<organism evidence="7 8">
    <name type="scientific">Anaerosphaera multitolerans</name>
    <dbReference type="NCBI Taxonomy" id="2487351"/>
    <lineage>
        <taxon>Bacteria</taxon>
        <taxon>Bacillati</taxon>
        <taxon>Bacillota</taxon>
        <taxon>Tissierellia</taxon>
        <taxon>Tissierellales</taxon>
        <taxon>Peptoniphilaceae</taxon>
        <taxon>Anaerosphaera</taxon>
    </lineage>
</organism>
<dbReference type="GO" id="GO:0016788">
    <property type="term" value="F:hydrolase activity, acting on ester bonds"/>
    <property type="evidence" value="ECO:0007669"/>
    <property type="project" value="UniProtKB-UniRule"/>
</dbReference>
<dbReference type="HAMAP" id="MF_00651">
    <property type="entry name" value="Nuclease_YqgF"/>
    <property type="match status" value="1"/>
</dbReference>
<dbReference type="EMBL" id="RLIH01000003">
    <property type="protein sequence ID" value="RVU55386.1"/>
    <property type="molecule type" value="Genomic_DNA"/>
</dbReference>
<comment type="subcellular location">
    <subcellularLocation>
        <location evidence="5">Cytoplasm</location>
    </subcellularLocation>
</comment>
<evidence type="ECO:0000313" key="8">
    <source>
        <dbReference type="Proteomes" id="UP000288812"/>
    </source>
</evidence>
<dbReference type="Gene3D" id="3.30.420.140">
    <property type="entry name" value="YqgF/RNase H-like domain"/>
    <property type="match status" value="1"/>
</dbReference>
<dbReference type="RefSeq" id="WP_127723952.1">
    <property type="nucleotide sequence ID" value="NZ_RLIH01000003.1"/>
</dbReference>
<dbReference type="CDD" id="cd16964">
    <property type="entry name" value="YqgF"/>
    <property type="match status" value="1"/>
</dbReference>
<evidence type="ECO:0000256" key="2">
    <source>
        <dbReference type="ARBA" id="ARBA00022517"/>
    </source>
</evidence>
<dbReference type="OrthoDB" id="9796140at2"/>
<keyword evidence="4 5" id="KW-0378">Hydrolase</keyword>
<keyword evidence="1 5" id="KW-0963">Cytoplasm</keyword>
<proteinExistence type="inferred from homology"/>
<comment type="function">
    <text evidence="5">Could be a nuclease involved in processing of the 5'-end of pre-16S rRNA.</text>
</comment>
<dbReference type="GO" id="GO:0005829">
    <property type="term" value="C:cytosol"/>
    <property type="evidence" value="ECO:0007669"/>
    <property type="project" value="TreeGrafter"/>
</dbReference>
<dbReference type="InterPro" id="IPR012337">
    <property type="entry name" value="RNaseH-like_sf"/>
</dbReference>
<evidence type="ECO:0000256" key="3">
    <source>
        <dbReference type="ARBA" id="ARBA00022722"/>
    </source>
</evidence>
<sequence>MERVLGLDVGDKWIGVAISDPLGLIAQSLKTIKRDTSKQTLEEIQDIILEYDIRKVVVGLPKNMNNTIGPQGEKVMKFASRLSRKYNVEIIYLDERMTTLSAQRVLIEADVRRENRKKYVDQIAATYILQTYLDGLKEA</sequence>
<dbReference type="SMART" id="SM00732">
    <property type="entry name" value="YqgFc"/>
    <property type="match status" value="1"/>
</dbReference>
<dbReference type="InterPro" id="IPR005227">
    <property type="entry name" value="YqgF"/>
</dbReference>
<evidence type="ECO:0000256" key="4">
    <source>
        <dbReference type="ARBA" id="ARBA00022801"/>
    </source>
</evidence>
<dbReference type="SUPFAM" id="SSF53098">
    <property type="entry name" value="Ribonuclease H-like"/>
    <property type="match status" value="1"/>
</dbReference>
<evidence type="ECO:0000259" key="6">
    <source>
        <dbReference type="SMART" id="SM00732"/>
    </source>
</evidence>
<dbReference type="InterPro" id="IPR037027">
    <property type="entry name" value="YqgF/RNaseH-like_dom_sf"/>
</dbReference>
<accession>A0A437S8F8</accession>
<protein>
    <recommendedName>
        <fullName evidence="5">Putative pre-16S rRNA nuclease</fullName>
        <ecNumber evidence="5">3.1.-.-</ecNumber>
    </recommendedName>
</protein>
<evidence type="ECO:0000256" key="1">
    <source>
        <dbReference type="ARBA" id="ARBA00022490"/>
    </source>
</evidence>
<dbReference type="GO" id="GO:0004518">
    <property type="term" value="F:nuclease activity"/>
    <property type="evidence" value="ECO:0007669"/>
    <property type="project" value="UniProtKB-KW"/>
</dbReference>
<dbReference type="AlphaFoldDB" id="A0A437S8F8"/>
<dbReference type="NCBIfam" id="TIGR00250">
    <property type="entry name" value="RNAse_H_YqgF"/>
    <property type="match status" value="1"/>
</dbReference>
<reference evidence="7 8" key="1">
    <citation type="submission" date="2018-11" db="EMBL/GenBank/DDBJ databases">
        <title>Genome sequencing and assembly of Anaerosphaera sp. nov., GS7-6-2.</title>
        <authorList>
            <person name="Rettenmaier R."/>
            <person name="Liebl W."/>
            <person name="Zverlov V."/>
        </authorList>
    </citation>
    <scope>NUCLEOTIDE SEQUENCE [LARGE SCALE GENOMIC DNA]</scope>
    <source>
        <strain evidence="7 8">GS7-6-2</strain>
    </source>
</reference>
<dbReference type="Pfam" id="PF03652">
    <property type="entry name" value="RuvX"/>
    <property type="match status" value="1"/>
</dbReference>
<keyword evidence="3 5" id="KW-0540">Nuclease</keyword>
<dbReference type="GO" id="GO:0000967">
    <property type="term" value="P:rRNA 5'-end processing"/>
    <property type="evidence" value="ECO:0007669"/>
    <property type="project" value="UniProtKB-UniRule"/>
</dbReference>
<dbReference type="PANTHER" id="PTHR33317:SF4">
    <property type="entry name" value="POLYNUCLEOTIDYL TRANSFERASE, RIBONUCLEASE H-LIKE SUPERFAMILY PROTEIN"/>
    <property type="match status" value="1"/>
</dbReference>
<feature type="domain" description="YqgF/RNase H-like" evidence="6">
    <location>
        <begin position="2"/>
        <end position="102"/>
    </location>
</feature>
<keyword evidence="8" id="KW-1185">Reference proteome</keyword>
<dbReference type="InterPro" id="IPR006641">
    <property type="entry name" value="YqgF/RNaseH-like_dom"/>
</dbReference>
<dbReference type="EC" id="3.1.-.-" evidence="5"/>
<name>A0A437S8F8_9FIRM</name>
<gene>
    <name evidence="7" type="primary">ruvX</name>
    <name evidence="7" type="ORF">EF514_02870</name>
</gene>
<comment type="similarity">
    <text evidence="5">Belongs to the YqgF HJR family.</text>
</comment>
<dbReference type="PANTHER" id="PTHR33317">
    <property type="entry name" value="POLYNUCLEOTIDYL TRANSFERASE, RIBONUCLEASE H-LIKE SUPERFAMILY PROTEIN"/>
    <property type="match status" value="1"/>
</dbReference>
<evidence type="ECO:0000256" key="5">
    <source>
        <dbReference type="HAMAP-Rule" id="MF_00651"/>
    </source>
</evidence>
<dbReference type="Proteomes" id="UP000288812">
    <property type="component" value="Unassembled WGS sequence"/>
</dbReference>
<comment type="caution">
    <text evidence="7">The sequence shown here is derived from an EMBL/GenBank/DDBJ whole genome shotgun (WGS) entry which is preliminary data.</text>
</comment>